<keyword evidence="2" id="KW-1185">Reference proteome</keyword>
<evidence type="ECO:0000313" key="1">
    <source>
        <dbReference type="EMBL" id="SMC52577.1"/>
    </source>
</evidence>
<gene>
    <name evidence="1" type="ORF">SAMN05661093_00367</name>
</gene>
<proteinExistence type="predicted"/>
<dbReference type="RefSeq" id="WP_084424291.1">
    <property type="nucleotide sequence ID" value="NZ_FWXV01000001.1"/>
</dbReference>
<dbReference type="AlphaFoldDB" id="A0A1W1ZVZ4"/>
<dbReference type="OrthoDB" id="255603at2"/>
<evidence type="ECO:0000313" key="2">
    <source>
        <dbReference type="Proteomes" id="UP000192674"/>
    </source>
</evidence>
<organism evidence="1 2">
    <name type="scientific">Kibdelosporangium aridum</name>
    <dbReference type="NCBI Taxonomy" id="2030"/>
    <lineage>
        <taxon>Bacteria</taxon>
        <taxon>Bacillati</taxon>
        <taxon>Actinomycetota</taxon>
        <taxon>Actinomycetes</taxon>
        <taxon>Pseudonocardiales</taxon>
        <taxon>Pseudonocardiaceae</taxon>
        <taxon>Kibdelosporangium</taxon>
    </lineage>
</organism>
<protein>
    <recommendedName>
        <fullName evidence="3">SRPBCC family protein</fullName>
    </recommendedName>
</protein>
<name>A0A1W1ZVZ4_KIBAR</name>
<dbReference type="Proteomes" id="UP000192674">
    <property type="component" value="Unassembled WGS sequence"/>
</dbReference>
<evidence type="ECO:0008006" key="3">
    <source>
        <dbReference type="Google" id="ProtNLM"/>
    </source>
</evidence>
<reference evidence="1 2" key="1">
    <citation type="submission" date="2017-04" db="EMBL/GenBank/DDBJ databases">
        <authorList>
            <person name="Afonso C.L."/>
            <person name="Miller P.J."/>
            <person name="Scott M.A."/>
            <person name="Spackman E."/>
            <person name="Goraichik I."/>
            <person name="Dimitrov K.M."/>
            <person name="Suarez D.L."/>
            <person name="Swayne D.E."/>
        </authorList>
    </citation>
    <scope>NUCLEOTIDE SEQUENCE [LARGE SCALE GENOMIC DNA]</scope>
    <source>
        <strain evidence="1 2">DSM 43828</strain>
    </source>
</reference>
<sequence length="209" mass="24484">MATELAQDYAAEFHREWTAAENTPVEFPPMDVNALVKRHFRLGRELVVTKNMVWDLLVRKAHAMEVYLPGRIKPGSIRTYPTEESDFIRVSDQPVWTDDTVYTQVIQRVFVDEERRAVLHLGTAHMTTPDGEYVWAGLDQPLYHVEWVVTGTEMRPFLRRRMVHLTDAPDTRLAWYFARLMREKPMVDSLEIYLRKQWGVDMTHVPLSA</sequence>
<dbReference type="EMBL" id="FWXV01000001">
    <property type="protein sequence ID" value="SMC52577.1"/>
    <property type="molecule type" value="Genomic_DNA"/>
</dbReference>
<accession>A0A1W1ZVZ4</accession>